<protein>
    <submittedName>
        <fullName evidence="1">Uncharacterized protein</fullName>
    </submittedName>
</protein>
<dbReference type="EMBL" id="HF935497">
    <property type="protein sequence ID" value="CCX30809.1"/>
    <property type="molecule type" value="Genomic_DNA"/>
</dbReference>
<keyword evidence="2" id="KW-1185">Reference proteome</keyword>
<gene>
    <name evidence="1" type="ORF">PCON_09410</name>
</gene>
<reference evidence="1 2" key="1">
    <citation type="journal article" date="2013" name="PLoS Genet.">
        <title>The genome and development-dependent transcriptomes of Pyronema confluens: a window into fungal evolution.</title>
        <authorList>
            <person name="Traeger S."/>
            <person name="Altegoer F."/>
            <person name="Freitag M."/>
            <person name="Gabaldon T."/>
            <person name="Kempken F."/>
            <person name="Kumar A."/>
            <person name="Marcet-Houben M."/>
            <person name="Poggeler S."/>
            <person name="Stajich J.E."/>
            <person name="Nowrousian M."/>
        </authorList>
    </citation>
    <scope>NUCLEOTIDE SEQUENCE [LARGE SCALE GENOMIC DNA]</scope>
    <source>
        <strain evidence="2">CBS 100304</strain>
        <tissue evidence="1">Vegetative mycelium</tissue>
    </source>
</reference>
<evidence type="ECO:0000313" key="2">
    <source>
        <dbReference type="Proteomes" id="UP000018144"/>
    </source>
</evidence>
<proteinExistence type="predicted"/>
<organism evidence="1 2">
    <name type="scientific">Pyronema omphalodes (strain CBS 100304)</name>
    <name type="common">Pyronema confluens</name>
    <dbReference type="NCBI Taxonomy" id="1076935"/>
    <lineage>
        <taxon>Eukaryota</taxon>
        <taxon>Fungi</taxon>
        <taxon>Dikarya</taxon>
        <taxon>Ascomycota</taxon>
        <taxon>Pezizomycotina</taxon>
        <taxon>Pezizomycetes</taxon>
        <taxon>Pezizales</taxon>
        <taxon>Pyronemataceae</taxon>
        <taxon>Pyronema</taxon>
    </lineage>
</organism>
<accession>U4LFF3</accession>
<evidence type="ECO:0000313" key="1">
    <source>
        <dbReference type="EMBL" id="CCX30809.1"/>
    </source>
</evidence>
<sequence>MFLPVRLMLLISKNNNSTGDTHKLQAGVDAE</sequence>
<name>U4LFF3_PYROM</name>
<dbReference type="Proteomes" id="UP000018144">
    <property type="component" value="Unassembled WGS sequence"/>
</dbReference>
<dbReference type="AlphaFoldDB" id="U4LFF3"/>